<keyword evidence="3" id="KW-1185">Reference proteome</keyword>
<evidence type="ECO:0000313" key="3">
    <source>
        <dbReference type="Proteomes" id="UP000282613"/>
    </source>
</evidence>
<feature type="compositionally biased region" description="Basic and acidic residues" evidence="1">
    <location>
        <begin position="194"/>
        <end position="206"/>
    </location>
</feature>
<proteinExistence type="predicted"/>
<feature type="region of interest" description="Disordered" evidence="1">
    <location>
        <begin position="103"/>
        <end position="160"/>
    </location>
</feature>
<accession>A0A0R3VUP4</accession>
<feature type="region of interest" description="Disordered" evidence="1">
    <location>
        <begin position="179"/>
        <end position="233"/>
    </location>
</feature>
<dbReference type="Proteomes" id="UP000282613">
    <property type="component" value="Unassembled WGS sequence"/>
</dbReference>
<name>A0A0R3VUP4_TAEAS</name>
<gene>
    <name evidence="2" type="ORF">TASK_LOCUS1059</name>
</gene>
<dbReference type="EMBL" id="UYRS01000201">
    <property type="protein sequence ID" value="VDK22380.1"/>
    <property type="molecule type" value="Genomic_DNA"/>
</dbReference>
<sequence>MSLSTLPDSGFRPLAREAQVPVRRRKLYECTAGYSKHIMSCIFVAGRSHGAASRLHLCVHCGATRRLGRLLASTSSLPPDLTPPPSSADLSLIGCHDEIEQKANRTTADEKISPGPSISKPPRRSKRLRVHFSRENDPSDYSIKAPSEEIVSSDLDSDTDCRSSKRLCYYSDPDFAISTPEGSSLRKKKTKTRRGLEQSECKEDVRHSKKLGRQSSVMTPSTEESMEVEGRSGFPSMKELREAVLEIFPSRQQEAPGSAQTLPGKKYAWLFEKFTPPPFRGLETISEVHTSHRQYHRHCRRPLTPYTPRTMATRKRPLQEETSRSKSADRCQEAFWSKRAILRRLSFGDWDDSVSGSGDNVTEELLRFFRTAARQKARRREAKLREMNRRPGELLRVSDETEQKFAAFWKDMESEEGDE</sequence>
<protein>
    <submittedName>
        <fullName evidence="4">Tantalus domain-containing protein</fullName>
    </submittedName>
</protein>
<reference evidence="4" key="1">
    <citation type="submission" date="2017-02" db="UniProtKB">
        <authorList>
            <consortium name="WormBaseParasite"/>
        </authorList>
    </citation>
    <scope>IDENTIFICATION</scope>
</reference>
<dbReference type="AlphaFoldDB" id="A0A0R3VUP4"/>
<dbReference type="OrthoDB" id="10476833at2759"/>
<feature type="compositionally biased region" description="Basic residues" evidence="1">
    <location>
        <begin position="121"/>
        <end position="131"/>
    </location>
</feature>
<evidence type="ECO:0000313" key="2">
    <source>
        <dbReference type="EMBL" id="VDK22380.1"/>
    </source>
</evidence>
<feature type="compositionally biased region" description="Polar residues" evidence="1">
    <location>
        <begin position="213"/>
        <end position="223"/>
    </location>
</feature>
<dbReference type="WBParaSite" id="TASK_0000105801-mRNA-1">
    <property type="protein sequence ID" value="TASK_0000105801-mRNA-1"/>
    <property type="gene ID" value="TASK_0000105801"/>
</dbReference>
<organism evidence="4">
    <name type="scientific">Taenia asiatica</name>
    <name type="common">Asian tapeworm</name>
    <dbReference type="NCBI Taxonomy" id="60517"/>
    <lineage>
        <taxon>Eukaryota</taxon>
        <taxon>Metazoa</taxon>
        <taxon>Spiralia</taxon>
        <taxon>Lophotrochozoa</taxon>
        <taxon>Platyhelminthes</taxon>
        <taxon>Cestoda</taxon>
        <taxon>Eucestoda</taxon>
        <taxon>Cyclophyllidea</taxon>
        <taxon>Taeniidae</taxon>
        <taxon>Taenia</taxon>
    </lineage>
</organism>
<evidence type="ECO:0000256" key="1">
    <source>
        <dbReference type="SAM" id="MobiDB-lite"/>
    </source>
</evidence>
<feature type="compositionally biased region" description="Basic and acidic residues" evidence="1">
    <location>
        <begin position="103"/>
        <end position="112"/>
    </location>
</feature>
<evidence type="ECO:0000313" key="4">
    <source>
        <dbReference type="WBParaSite" id="TASK_0000105801-mRNA-1"/>
    </source>
</evidence>
<reference evidence="2 3" key="2">
    <citation type="submission" date="2018-11" db="EMBL/GenBank/DDBJ databases">
        <authorList>
            <consortium name="Pathogen Informatics"/>
        </authorList>
    </citation>
    <scope>NUCLEOTIDE SEQUENCE [LARGE SCALE GENOMIC DNA]</scope>
</reference>